<feature type="non-terminal residue" evidence="2">
    <location>
        <position position="1"/>
    </location>
</feature>
<accession>A0A7J7FL50</accession>
<gene>
    <name evidence="2" type="ORF">HPG69_013646</name>
</gene>
<proteinExistence type="predicted"/>
<feature type="compositionally biased region" description="Polar residues" evidence="1">
    <location>
        <begin position="14"/>
        <end position="33"/>
    </location>
</feature>
<evidence type="ECO:0000313" key="2">
    <source>
        <dbReference type="EMBL" id="KAF5928802.1"/>
    </source>
</evidence>
<keyword evidence="3" id="KW-1185">Reference proteome</keyword>
<name>A0A7J7FL50_DICBM</name>
<reference evidence="2 3" key="1">
    <citation type="journal article" date="2020" name="Mol. Biol. Evol.">
        <title>Interspecific Gene Flow and the Evolution of Specialization in Black and White Rhinoceros.</title>
        <authorList>
            <person name="Moodley Y."/>
            <person name="Westbury M.V."/>
            <person name="Russo I.M."/>
            <person name="Gopalakrishnan S."/>
            <person name="Rakotoarivelo A."/>
            <person name="Olsen R.A."/>
            <person name="Prost S."/>
            <person name="Tunstall T."/>
            <person name="Ryder O.A."/>
            <person name="Dalen L."/>
            <person name="Bruford M.W."/>
        </authorList>
    </citation>
    <scope>NUCLEOTIDE SEQUENCE [LARGE SCALE GENOMIC DNA]</scope>
    <source>
        <strain evidence="2">SBR-YM</strain>
        <tissue evidence="2">Skin</tissue>
    </source>
</reference>
<comment type="caution">
    <text evidence="2">The sequence shown here is derived from an EMBL/GenBank/DDBJ whole genome shotgun (WGS) entry which is preliminary data.</text>
</comment>
<dbReference type="EMBL" id="JACDTQ010000185">
    <property type="protein sequence ID" value="KAF5928802.1"/>
    <property type="molecule type" value="Genomic_DNA"/>
</dbReference>
<dbReference type="AlphaFoldDB" id="A0A7J7FL50"/>
<feature type="region of interest" description="Disordered" evidence="1">
    <location>
        <begin position="1"/>
        <end position="51"/>
    </location>
</feature>
<protein>
    <submittedName>
        <fullName evidence="2">Uncharacterized protein</fullName>
    </submittedName>
</protein>
<organism evidence="2 3">
    <name type="scientific">Diceros bicornis minor</name>
    <name type="common">South-central black rhinoceros</name>
    <dbReference type="NCBI Taxonomy" id="77932"/>
    <lineage>
        <taxon>Eukaryota</taxon>
        <taxon>Metazoa</taxon>
        <taxon>Chordata</taxon>
        <taxon>Craniata</taxon>
        <taxon>Vertebrata</taxon>
        <taxon>Euteleostomi</taxon>
        <taxon>Mammalia</taxon>
        <taxon>Eutheria</taxon>
        <taxon>Laurasiatheria</taxon>
        <taxon>Perissodactyla</taxon>
        <taxon>Rhinocerotidae</taxon>
        <taxon>Diceros</taxon>
    </lineage>
</organism>
<dbReference type="Proteomes" id="UP000551758">
    <property type="component" value="Unassembled WGS sequence"/>
</dbReference>
<feature type="compositionally biased region" description="Basic and acidic residues" evidence="1">
    <location>
        <begin position="1"/>
        <end position="13"/>
    </location>
</feature>
<evidence type="ECO:0000256" key="1">
    <source>
        <dbReference type="SAM" id="MobiDB-lite"/>
    </source>
</evidence>
<evidence type="ECO:0000313" key="3">
    <source>
        <dbReference type="Proteomes" id="UP000551758"/>
    </source>
</evidence>
<sequence length="73" mass="8579">YQKEKQKGSREEINNATAQKLQKTLNWTSNNWRKGTGSAERWRPQDSPPDSRAVRELSLSVLYSEQFLEHTSW</sequence>